<evidence type="ECO:0000313" key="3">
    <source>
        <dbReference type="Proteomes" id="UP001166191"/>
    </source>
</evidence>
<dbReference type="InterPro" id="IPR021719">
    <property type="entry name" value="Prot_inh_I78"/>
</dbReference>
<reference evidence="2" key="1">
    <citation type="submission" date="2021-06" db="EMBL/GenBank/DDBJ databases">
        <title>Paracoccus bacterium XHP0099 sp. nov., isolated from the surface waters of the Yellow Sea.</title>
        <authorList>
            <person name="Xue H."/>
            <person name="Zhang D."/>
        </authorList>
    </citation>
    <scope>NUCLEOTIDE SEQUENCE</scope>
    <source>
        <strain evidence="2">XHP0099</strain>
    </source>
</reference>
<dbReference type="PROSITE" id="PS51257">
    <property type="entry name" value="PROKAR_LIPOPROTEIN"/>
    <property type="match status" value="1"/>
</dbReference>
<dbReference type="PANTHER" id="PTHR39600">
    <property type="entry name" value="PEPTIDASE INHIBITOR I78 FAMILY PROTEIN"/>
    <property type="match status" value="1"/>
</dbReference>
<protein>
    <recommendedName>
        <fullName evidence="4">Peptidase inhibitor I78 family protein</fullName>
    </recommendedName>
</protein>
<dbReference type="EMBL" id="JAHKNG010000014">
    <property type="protein sequence ID" value="MBU3030441.1"/>
    <property type="molecule type" value="Genomic_DNA"/>
</dbReference>
<keyword evidence="3" id="KW-1185">Reference proteome</keyword>
<feature type="chain" id="PRO_5045639444" description="Peptidase inhibitor I78 family protein" evidence="1">
    <location>
        <begin position="22"/>
        <end position="90"/>
    </location>
</feature>
<evidence type="ECO:0008006" key="4">
    <source>
        <dbReference type="Google" id="ProtNLM"/>
    </source>
</evidence>
<dbReference type="Proteomes" id="UP001166191">
    <property type="component" value="Unassembled WGS sequence"/>
</dbReference>
<evidence type="ECO:0000256" key="1">
    <source>
        <dbReference type="SAM" id="SignalP"/>
    </source>
</evidence>
<evidence type="ECO:0000313" key="2">
    <source>
        <dbReference type="EMBL" id="MBU3030441.1"/>
    </source>
</evidence>
<dbReference type="Pfam" id="PF11720">
    <property type="entry name" value="Inhibitor_I78"/>
    <property type="match status" value="1"/>
</dbReference>
<feature type="signal peptide" evidence="1">
    <location>
        <begin position="1"/>
        <end position="21"/>
    </location>
</feature>
<proteinExistence type="predicted"/>
<organism evidence="2 3">
    <name type="scientific">Paracoccus marinaquae</name>
    <dbReference type="NCBI Taxonomy" id="2841926"/>
    <lineage>
        <taxon>Bacteria</taxon>
        <taxon>Pseudomonadati</taxon>
        <taxon>Pseudomonadota</taxon>
        <taxon>Alphaproteobacteria</taxon>
        <taxon>Rhodobacterales</taxon>
        <taxon>Paracoccaceae</taxon>
        <taxon>Paracoccus</taxon>
    </lineage>
</organism>
<gene>
    <name evidence="2" type="ORF">KNW02_09950</name>
</gene>
<name>A0ABS6ALY3_9RHOB</name>
<keyword evidence="1" id="KW-0732">Signal</keyword>
<dbReference type="PANTHER" id="PTHR39600:SF1">
    <property type="entry name" value="PEPTIDASE INHIBITOR I78 FAMILY PROTEIN"/>
    <property type="match status" value="1"/>
</dbReference>
<sequence>MFRITRTALPLVALAALTACAPAKTTERPPFCSPDDNQALVGQNIGDVTLPEDRPVRVISPGQAVTQDFSPFRVNVHVDDKGWIQRVACD</sequence>
<dbReference type="RefSeq" id="WP_216033119.1">
    <property type="nucleotide sequence ID" value="NZ_JAHKNG010000014.1"/>
</dbReference>
<accession>A0ABS6ALY3</accession>
<comment type="caution">
    <text evidence="2">The sequence shown here is derived from an EMBL/GenBank/DDBJ whole genome shotgun (WGS) entry which is preliminary data.</text>
</comment>